<dbReference type="GO" id="GO:0000340">
    <property type="term" value="F:RNA 7-methylguanosine cap binding"/>
    <property type="evidence" value="ECO:0007669"/>
    <property type="project" value="TreeGrafter"/>
</dbReference>
<dbReference type="InterPro" id="IPR001040">
    <property type="entry name" value="TIF_eIF_4E"/>
</dbReference>
<evidence type="ECO:0000256" key="3">
    <source>
        <dbReference type="ARBA" id="ARBA00022845"/>
    </source>
</evidence>
<name>A0A6P6XUM4_DERPT</name>
<dbReference type="Gene3D" id="3.30.760.10">
    <property type="entry name" value="RNA Cap, Translation Initiation Factor Eif4e"/>
    <property type="match status" value="1"/>
</dbReference>
<dbReference type="GeneID" id="113791521"/>
<dbReference type="InterPro" id="IPR023398">
    <property type="entry name" value="TIF_eIF4e-like"/>
</dbReference>
<dbReference type="Pfam" id="PF01652">
    <property type="entry name" value="IF4E"/>
    <property type="match status" value="1"/>
</dbReference>
<organism evidence="7 8">
    <name type="scientific">Dermatophagoides pteronyssinus</name>
    <name type="common">European house dust mite</name>
    <dbReference type="NCBI Taxonomy" id="6956"/>
    <lineage>
        <taxon>Eukaryota</taxon>
        <taxon>Metazoa</taxon>
        <taxon>Ecdysozoa</taxon>
        <taxon>Arthropoda</taxon>
        <taxon>Chelicerata</taxon>
        <taxon>Arachnida</taxon>
        <taxon>Acari</taxon>
        <taxon>Acariformes</taxon>
        <taxon>Sarcoptiformes</taxon>
        <taxon>Astigmata</taxon>
        <taxon>Psoroptidia</taxon>
        <taxon>Analgoidea</taxon>
        <taxon>Pyroglyphidae</taxon>
        <taxon>Dermatophagoidinae</taxon>
        <taxon>Dermatophagoides</taxon>
    </lineage>
</organism>
<dbReference type="OMA" id="GNAWETE"/>
<dbReference type="InParanoid" id="A0A6P6XUM4"/>
<dbReference type="SUPFAM" id="SSF55418">
    <property type="entry name" value="eIF4e-like"/>
    <property type="match status" value="1"/>
</dbReference>
<accession>A0A6P6XUM4</accession>
<evidence type="ECO:0000256" key="1">
    <source>
        <dbReference type="ARBA" id="ARBA00009860"/>
    </source>
</evidence>
<comment type="similarity">
    <text evidence="1 6">Belongs to the eukaryotic initiation factor 4E family.</text>
</comment>
<keyword evidence="5 6" id="KW-0648">Protein biosynthesis</keyword>
<evidence type="ECO:0000256" key="5">
    <source>
        <dbReference type="ARBA" id="ARBA00022917"/>
    </source>
</evidence>
<evidence type="ECO:0000313" key="7">
    <source>
        <dbReference type="Proteomes" id="UP000515146"/>
    </source>
</evidence>
<dbReference type="FunCoup" id="A0A6P6XUM4">
    <property type="interactions" value="1567"/>
</dbReference>
<dbReference type="OrthoDB" id="590761at2759"/>
<sequence>MSEKPVESIKQGSGDNEPEVVSTGTAPVQPTVSRILPELQTKHPLQNTWDLWYYKNVSSVFEENLFNITSVDTVEDFWGLFNHIEYASKLNLNCAYYFFKKGIRPMWEDPINKSGGRWLINVKKVYNNTDEFWLELLLCLIGEGFDEYNDYVCGAFVVIKRSQDRIGIWTKEASNRDANLHIGNVIKKRTKCNGLISFEPHDSSKTNSYQL</sequence>
<dbReference type="RefSeq" id="XP_027197112.1">
    <property type="nucleotide sequence ID" value="XM_027341311.1"/>
</dbReference>
<dbReference type="PANTHER" id="PTHR11960">
    <property type="entry name" value="EUKARYOTIC TRANSLATION INITIATION FACTOR 4E RELATED"/>
    <property type="match status" value="1"/>
</dbReference>
<keyword evidence="4 6" id="KW-0694">RNA-binding</keyword>
<gene>
    <name evidence="8" type="primary">LOC113791521</name>
</gene>
<keyword evidence="2 6" id="KW-0396">Initiation factor</keyword>
<keyword evidence="7" id="KW-1185">Reference proteome</keyword>
<proteinExistence type="inferred from homology"/>
<dbReference type="PANTHER" id="PTHR11960:SF8">
    <property type="entry name" value="EUKARYOTIC TRANSLATION INITIATION FACTOR 4E1-RELATED"/>
    <property type="match status" value="1"/>
</dbReference>
<dbReference type="Proteomes" id="UP000515146">
    <property type="component" value="Unplaced"/>
</dbReference>
<dbReference type="GO" id="GO:0003743">
    <property type="term" value="F:translation initiation factor activity"/>
    <property type="evidence" value="ECO:0007669"/>
    <property type="project" value="UniProtKB-KW"/>
</dbReference>
<evidence type="ECO:0000256" key="2">
    <source>
        <dbReference type="ARBA" id="ARBA00022540"/>
    </source>
</evidence>
<reference evidence="8" key="1">
    <citation type="submission" date="2025-08" db="UniProtKB">
        <authorList>
            <consortium name="RefSeq"/>
        </authorList>
    </citation>
    <scope>IDENTIFICATION</scope>
    <source>
        <strain evidence="8">Airmid</strain>
    </source>
</reference>
<dbReference type="GO" id="GO:0006417">
    <property type="term" value="P:regulation of translation"/>
    <property type="evidence" value="ECO:0007669"/>
    <property type="project" value="UniProtKB-KW"/>
</dbReference>
<dbReference type="AlphaFoldDB" id="A0A6P6XUM4"/>
<dbReference type="GO" id="GO:0016281">
    <property type="term" value="C:eukaryotic translation initiation factor 4F complex"/>
    <property type="evidence" value="ECO:0007669"/>
    <property type="project" value="TreeGrafter"/>
</dbReference>
<evidence type="ECO:0000256" key="6">
    <source>
        <dbReference type="RuleBase" id="RU004374"/>
    </source>
</evidence>
<evidence type="ECO:0000256" key="4">
    <source>
        <dbReference type="ARBA" id="ARBA00022884"/>
    </source>
</evidence>
<keyword evidence="3" id="KW-0810">Translation regulation</keyword>
<evidence type="ECO:0000313" key="8">
    <source>
        <dbReference type="RefSeq" id="XP_027197112.1"/>
    </source>
</evidence>
<protein>
    <submittedName>
        <fullName evidence="8">Eukaryotic translation initiation factor 4E-like</fullName>
    </submittedName>
</protein>
<dbReference type="KEGG" id="dpte:113791521"/>